<dbReference type="SMART" id="SM00225">
    <property type="entry name" value="BTB"/>
    <property type="match status" value="1"/>
</dbReference>
<organism evidence="8 9">
    <name type="scientific">Leptidea sinapis</name>
    <dbReference type="NCBI Taxonomy" id="189913"/>
    <lineage>
        <taxon>Eukaryota</taxon>
        <taxon>Metazoa</taxon>
        <taxon>Ecdysozoa</taxon>
        <taxon>Arthropoda</taxon>
        <taxon>Hexapoda</taxon>
        <taxon>Insecta</taxon>
        <taxon>Pterygota</taxon>
        <taxon>Neoptera</taxon>
        <taxon>Endopterygota</taxon>
        <taxon>Lepidoptera</taxon>
        <taxon>Glossata</taxon>
        <taxon>Ditrysia</taxon>
        <taxon>Papilionoidea</taxon>
        <taxon>Pieridae</taxon>
        <taxon>Dismorphiinae</taxon>
        <taxon>Leptidea</taxon>
    </lineage>
</organism>
<dbReference type="InterPro" id="IPR011333">
    <property type="entry name" value="SKP1/BTB/POZ_sf"/>
</dbReference>
<reference evidence="8 9" key="1">
    <citation type="submission" date="2017-07" db="EMBL/GenBank/DDBJ databases">
        <authorList>
            <person name="Talla V."/>
            <person name="Backstrom N."/>
        </authorList>
    </citation>
    <scope>NUCLEOTIDE SEQUENCE [LARGE SCALE GENOMIC DNA]</scope>
</reference>
<dbReference type="CDD" id="cd18315">
    <property type="entry name" value="BTB_POZ_BAB-like"/>
    <property type="match status" value="1"/>
</dbReference>
<dbReference type="OrthoDB" id="6482909at2759"/>
<keyword evidence="3" id="KW-0863">Zinc-finger</keyword>
<dbReference type="Gene3D" id="2.20.25.240">
    <property type="match status" value="1"/>
</dbReference>
<keyword evidence="4" id="KW-0862">Zinc</keyword>
<dbReference type="SUPFAM" id="SSF54695">
    <property type="entry name" value="POZ domain"/>
    <property type="match status" value="1"/>
</dbReference>
<evidence type="ECO:0000256" key="6">
    <source>
        <dbReference type="SAM" id="MobiDB-lite"/>
    </source>
</evidence>
<feature type="compositionally biased region" description="Acidic residues" evidence="6">
    <location>
        <begin position="315"/>
        <end position="326"/>
    </location>
</feature>
<dbReference type="GO" id="GO:0006357">
    <property type="term" value="P:regulation of transcription by RNA polymerase II"/>
    <property type="evidence" value="ECO:0007669"/>
    <property type="project" value="TreeGrafter"/>
</dbReference>
<dbReference type="Pfam" id="PF04500">
    <property type="entry name" value="FLYWCH"/>
    <property type="match status" value="1"/>
</dbReference>
<dbReference type="Pfam" id="PF00651">
    <property type="entry name" value="BTB"/>
    <property type="match status" value="1"/>
</dbReference>
<keyword evidence="2" id="KW-0479">Metal-binding</keyword>
<evidence type="ECO:0000313" key="8">
    <source>
        <dbReference type="EMBL" id="VVC89842.1"/>
    </source>
</evidence>
<gene>
    <name evidence="8" type="ORF">LSINAPIS_LOCUS2885</name>
</gene>
<evidence type="ECO:0000256" key="5">
    <source>
        <dbReference type="ARBA" id="ARBA00023242"/>
    </source>
</evidence>
<dbReference type="PANTHER" id="PTHR23110">
    <property type="entry name" value="BTB DOMAIN TRANSCRIPTION FACTOR"/>
    <property type="match status" value="1"/>
</dbReference>
<evidence type="ECO:0000313" key="9">
    <source>
        <dbReference type="Proteomes" id="UP000324832"/>
    </source>
</evidence>
<sequence>MVLSQFSLKWDSHKPTICSGFCSLQQNGEFVDMTLAADGHFVKVHQVLIALASPYLKSLISSAPCQHPVIFLNNVSHSTLTLLLEYIYTGEVLVPPNSLSLFIEAAKSLHIKGLENIQADREVSGPNSGSISSSFISSKRSTLEESINLLPPVKKISLKQEDHKSYLQPQSYTNNEAEAEADDDNDFQNDSDMTVTEVETQIDTAKALEKLKTTTMQYTVSIRGSLQVILNRYIYNMHSSKMSGVKRWRCADYRNMKCMAFLVTKGNVVLNRGNPHCHSFHDKKILAKIKSNSVYSALNELEAYQERERKKQEESDNCDAEYIETDLGDKSNDELGE</sequence>
<keyword evidence="5" id="KW-0539">Nucleus</keyword>
<evidence type="ECO:0000256" key="4">
    <source>
        <dbReference type="ARBA" id="ARBA00022833"/>
    </source>
</evidence>
<dbReference type="InterPro" id="IPR051095">
    <property type="entry name" value="Dros_DevTransReg"/>
</dbReference>
<dbReference type="PANTHER" id="PTHR23110:SF99">
    <property type="entry name" value="BROAD-COMPLEX CORE PROTEIN ISOFORM 6"/>
    <property type="match status" value="1"/>
</dbReference>
<dbReference type="AlphaFoldDB" id="A0A5E4PWN0"/>
<evidence type="ECO:0000256" key="1">
    <source>
        <dbReference type="ARBA" id="ARBA00004123"/>
    </source>
</evidence>
<dbReference type="Gene3D" id="3.30.710.10">
    <property type="entry name" value="Potassium Channel Kv1.1, Chain A"/>
    <property type="match status" value="1"/>
</dbReference>
<dbReference type="Proteomes" id="UP000324832">
    <property type="component" value="Unassembled WGS sequence"/>
</dbReference>
<feature type="region of interest" description="Disordered" evidence="6">
    <location>
        <begin position="306"/>
        <end position="337"/>
    </location>
</feature>
<comment type="subcellular location">
    <subcellularLocation>
        <location evidence="1">Nucleus</location>
    </subcellularLocation>
</comment>
<dbReference type="GO" id="GO:0005634">
    <property type="term" value="C:nucleus"/>
    <property type="evidence" value="ECO:0007669"/>
    <property type="project" value="UniProtKB-SubCell"/>
</dbReference>
<dbReference type="EMBL" id="FZQP02000648">
    <property type="protein sequence ID" value="VVC89842.1"/>
    <property type="molecule type" value="Genomic_DNA"/>
</dbReference>
<dbReference type="GO" id="GO:0008270">
    <property type="term" value="F:zinc ion binding"/>
    <property type="evidence" value="ECO:0007669"/>
    <property type="project" value="UniProtKB-KW"/>
</dbReference>
<name>A0A5E4PWN0_9NEOP</name>
<accession>A0A5E4PWN0</accession>
<feature type="domain" description="BTB" evidence="7">
    <location>
        <begin position="31"/>
        <end position="96"/>
    </location>
</feature>
<dbReference type="PROSITE" id="PS50097">
    <property type="entry name" value="BTB"/>
    <property type="match status" value="1"/>
</dbReference>
<proteinExistence type="predicted"/>
<evidence type="ECO:0000259" key="7">
    <source>
        <dbReference type="PROSITE" id="PS50097"/>
    </source>
</evidence>
<feature type="compositionally biased region" description="Basic and acidic residues" evidence="6">
    <location>
        <begin position="327"/>
        <end position="337"/>
    </location>
</feature>
<evidence type="ECO:0000256" key="3">
    <source>
        <dbReference type="ARBA" id="ARBA00022771"/>
    </source>
</evidence>
<dbReference type="InterPro" id="IPR000210">
    <property type="entry name" value="BTB/POZ_dom"/>
</dbReference>
<dbReference type="InterPro" id="IPR007588">
    <property type="entry name" value="Znf_FLYWCH"/>
</dbReference>
<evidence type="ECO:0000256" key="2">
    <source>
        <dbReference type="ARBA" id="ARBA00022723"/>
    </source>
</evidence>
<keyword evidence="9" id="KW-1185">Reference proteome</keyword>
<protein>
    <recommendedName>
        <fullName evidence="7">BTB domain-containing protein</fullName>
    </recommendedName>
</protein>